<feature type="transmembrane region" description="Helical" evidence="8">
    <location>
        <begin position="383"/>
        <end position="406"/>
    </location>
</feature>
<feature type="region of interest" description="Disordered" evidence="7">
    <location>
        <begin position="633"/>
        <end position="663"/>
    </location>
</feature>
<feature type="transmembrane region" description="Helical" evidence="8">
    <location>
        <begin position="412"/>
        <end position="436"/>
    </location>
</feature>
<feature type="compositionally biased region" description="Basic and acidic residues" evidence="7">
    <location>
        <begin position="644"/>
        <end position="663"/>
    </location>
</feature>
<keyword evidence="6 8" id="KW-0472">Membrane</keyword>
<feature type="transmembrane region" description="Helical" evidence="8">
    <location>
        <begin position="161"/>
        <end position="181"/>
    </location>
</feature>
<feature type="transmembrane region" description="Helical" evidence="8">
    <location>
        <begin position="92"/>
        <end position="112"/>
    </location>
</feature>
<feature type="transmembrane region" description="Helical" evidence="8">
    <location>
        <begin position="188"/>
        <end position="206"/>
    </location>
</feature>
<accession>A0ABR2YMD7</accession>
<feature type="transmembrane region" description="Helical" evidence="8">
    <location>
        <begin position="547"/>
        <end position="565"/>
    </location>
</feature>
<protein>
    <recommendedName>
        <fullName evidence="11">Urea active transporter</fullName>
    </recommendedName>
</protein>
<dbReference type="PROSITE" id="PS50283">
    <property type="entry name" value="NA_SOLUT_SYMP_3"/>
    <property type="match status" value="1"/>
</dbReference>
<feature type="transmembrane region" description="Helical" evidence="8">
    <location>
        <begin position="577"/>
        <end position="601"/>
    </location>
</feature>
<evidence type="ECO:0000256" key="8">
    <source>
        <dbReference type="SAM" id="Phobius"/>
    </source>
</evidence>
<dbReference type="Proteomes" id="UP001491310">
    <property type="component" value="Unassembled WGS sequence"/>
</dbReference>
<evidence type="ECO:0000256" key="7">
    <source>
        <dbReference type="SAM" id="MobiDB-lite"/>
    </source>
</evidence>
<name>A0ABR2YMD7_9CHLO</name>
<feature type="transmembrane region" description="Helical" evidence="8">
    <location>
        <begin position="286"/>
        <end position="309"/>
    </location>
</feature>
<comment type="similarity">
    <text evidence="2">Belongs to the sodium:solute symporter (SSF) (TC 2.A.21) family.</text>
</comment>
<feature type="transmembrane region" description="Helical" evidence="8">
    <location>
        <begin position="443"/>
        <end position="462"/>
    </location>
</feature>
<evidence type="ECO:0000313" key="9">
    <source>
        <dbReference type="EMBL" id="KAK9908178.1"/>
    </source>
</evidence>
<organism evidence="9 10">
    <name type="scientific">Coccomyxa subellipsoidea</name>
    <dbReference type="NCBI Taxonomy" id="248742"/>
    <lineage>
        <taxon>Eukaryota</taxon>
        <taxon>Viridiplantae</taxon>
        <taxon>Chlorophyta</taxon>
        <taxon>core chlorophytes</taxon>
        <taxon>Trebouxiophyceae</taxon>
        <taxon>Trebouxiophyceae incertae sedis</taxon>
        <taxon>Coccomyxaceae</taxon>
        <taxon>Coccomyxa</taxon>
    </lineage>
</organism>
<dbReference type="PANTHER" id="PTHR46154">
    <property type="match status" value="1"/>
</dbReference>
<comment type="caution">
    <text evidence="9">The sequence shown here is derived from an EMBL/GenBank/DDBJ whole genome shotgun (WGS) entry which is preliminary data.</text>
</comment>
<feature type="transmembrane region" description="Helical" evidence="8">
    <location>
        <begin position="14"/>
        <end position="36"/>
    </location>
</feature>
<feature type="transmembrane region" description="Helical" evidence="8">
    <location>
        <begin position="249"/>
        <end position="266"/>
    </location>
</feature>
<keyword evidence="3" id="KW-0813">Transport</keyword>
<dbReference type="PANTHER" id="PTHR46154:SF4">
    <property type="entry name" value="UREA ACTIVE TRANSPORTER"/>
    <property type="match status" value="1"/>
</dbReference>
<evidence type="ECO:0000256" key="3">
    <source>
        <dbReference type="ARBA" id="ARBA00022448"/>
    </source>
</evidence>
<evidence type="ECO:0000313" key="10">
    <source>
        <dbReference type="Proteomes" id="UP001491310"/>
    </source>
</evidence>
<dbReference type="CDD" id="cd11476">
    <property type="entry name" value="SLC5sbd_DUR3"/>
    <property type="match status" value="1"/>
</dbReference>
<keyword evidence="5 8" id="KW-1133">Transmembrane helix</keyword>
<evidence type="ECO:0000256" key="1">
    <source>
        <dbReference type="ARBA" id="ARBA00004141"/>
    </source>
</evidence>
<keyword evidence="4 8" id="KW-0812">Transmembrane</keyword>
<gene>
    <name evidence="9" type="ORF">WJX75_003791</name>
</gene>
<dbReference type="InterPro" id="IPR038377">
    <property type="entry name" value="Na/Glc_symporter_sf"/>
</dbReference>
<sequence>MRCHGWLGLAPSGVGYGIVVGFGAFFALVCSLLAWFDVTFIGHRDTSEHFQTASRNIKTGLIAVDVVSHWTWSITLLQSSTVAWNYGISGPFWYSAGAVLQIMLFGIMAIQIKRKAPNCHTILEVVRLRWGKAAHLVFLYLFFINNLFITSTLIIGGGAVIHALTGVAVEASAMLIPLSVLAVFTSSYLHSSIIFVGVVLFSVYVYSGSDGAPIASIGDVYDNLVVRSAAVPHATNRDGSALTMWSVDGLEFGGIFFASCFGWIWADQGFWQSAIAARPSAAFKGYILGGLLWFAVPYTLATTLGLTALALDLPLSAKEVASGLVPPAVAYHLFGKGGVILIAIMVFMAVTSSGSAEFLAVSSLFSYDIYKTYLRPKASGKQLLLVSRLAVLVFALFAGVWSIALIKIGIDINWLFFVIGLLVASVFPPISFLLTWNAVPKGAAIASALGGQAAAIIAWLVSTHVLYGEVTITTTALSGPSLAGNLVAILVSAVISIVWTLIAPDRNASWEQLRTDLHEKIEVLDDAQVIDSEREDPAKMAYAYKMTWIWAGCLSVVVFIIWPLMTLPAGVFSKSYFTFWIVLAMIWGFLAALVVIFFPLIEAREIFYALFGFGPLAKRNRARKATFDPTTAEANGTKELGALQKDKFSSDEFKPPHDAEAPEIETKIDVLKASKIASS</sequence>
<evidence type="ECO:0000256" key="2">
    <source>
        <dbReference type="ARBA" id="ARBA00006434"/>
    </source>
</evidence>
<reference evidence="9 10" key="1">
    <citation type="journal article" date="2024" name="Nat. Commun.">
        <title>Phylogenomics reveals the evolutionary origins of lichenization in chlorophyte algae.</title>
        <authorList>
            <person name="Puginier C."/>
            <person name="Libourel C."/>
            <person name="Otte J."/>
            <person name="Skaloud P."/>
            <person name="Haon M."/>
            <person name="Grisel S."/>
            <person name="Petersen M."/>
            <person name="Berrin J.G."/>
            <person name="Delaux P.M."/>
            <person name="Dal Grande F."/>
            <person name="Keller J."/>
        </authorList>
    </citation>
    <scope>NUCLEOTIDE SEQUENCE [LARGE SCALE GENOMIC DNA]</scope>
    <source>
        <strain evidence="9 10">SAG 216-7</strain>
    </source>
</reference>
<dbReference type="EMBL" id="JALJOT010000008">
    <property type="protein sequence ID" value="KAK9908178.1"/>
    <property type="molecule type" value="Genomic_DNA"/>
</dbReference>
<keyword evidence="10" id="KW-1185">Reference proteome</keyword>
<evidence type="ECO:0000256" key="4">
    <source>
        <dbReference type="ARBA" id="ARBA00022692"/>
    </source>
</evidence>
<dbReference type="InterPro" id="IPR001734">
    <property type="entry name" value="Na/solute_symporter"/>
</dbReference>
<evidence type="ECO:0000256" key="5">
    <source>
        <dbReference type="ARBA" id="ARBA00022989"/>
    </source>
</evidence>
<evidence type="ECO:0008006" key="11">
    <source>
        <dbReference type="Google" id="ProtNLM"/>
    </source>
</evidence>
<feature type="transmembrane region" description="Helical" evidence="8">
    <location>
        <begin position="482"/>
        <end position="502"/>
    </location>
</feature>
<dbReference type="InterPro" id="IPR031155">
    <property type="entry name" value="DUR"/>
</dbReference>
<comment type="subcellular location">
    <subcellularLocation>
        <location evidence="1">Membrane</location>
        <topology evidence="1">Multi-pass membrane protein</topology>
    </subcellularLocation>
</comment>
<dbReference type="Gene3D" id="1.20.1730.10">
    <property type="entry name" value="Sodium/glucose cotransporter"/>
    <property type="match status" value="1"/>
</dbReference>
<feature type="transmembrane region" description="Helical" evidence="8">
    <location>
        <begin position="133"/>
        <end position="155"/>
    </location>
</feature>
<proteinExistence type="inferred from homology"/>
<evidence type="ECO:0000256" key="6">
    <source>
        <dbReference type="ARBA" id="ARBA00023136"/>
    </source>
</evidence>